<sequence length="101" mass="10946">MMFTNLIVFALAATGISGLATPLVEREPSTLEIRCDKAPNPAQPGAVSNCCKWHTVSNGDTCWGIQQKYHLSDAQFSDLNKQVGRGDACVVWKDYAVCVGK</sequence>
<evidence type="ECO:0000256" key="5">
    <source>
        <dbReference type="SAM" id="SignalP"/>
    </source>
</evidence>
<evidence type="ECO:0000256" key="1">
    <source>
        <dbReference type="ARBA" id="ARBA00022669"/>
    </source>
</evidence>
<keyword evidence="3" id="KW-0843">Virulence</keyword>
<dbReference type="InterPro" id="IPR052210">
    <property type="entry name" value="LysM1-like"/>
</dbReference>
<dbReference type="InterPro" id="IPR036779">
    <property type="entry name" value="LysM_dom_sf"/>
</dbReference>
<keyword evidence="2 5" id="KW-0732">Signal</keyword>
<dbReference type="PANTHER" id="PTHR34997">
    <property type="entry name" value="AM15"/>
    <property type="match status" value="1"/>
</dbReference>
<reference evidence="7" key="1">
    <citation type="journal article" date="2023" name="Mol. Phylogenet. Evol.">
        <title>Genome-scale phylogeny and comparative genomics of the fungal order Sordariales.</title>
        <authorList>
            <person name="Hensen N."/>
            <person name="Bonometti L."/>
            <person name="Westerberg I."/>
            <person name="Brannstrom I.O."/>
            <person name="Guillou S."/>
            <person name="Cros-Aarteil S."/>
            <person name="Calhoun S."/>
            <person name="Haridas S."/>
            <person name="Kuo A."/>
            <person name="Mondo S."/>
            <person name="Pangilinan J."/>
            <person name="Riley R."/>
            <person name="LaButti K."/>
            <person name="Andreopoulos B."/>
            <person name="Lipzen A."/>
            <person name="Chen C."/>
            <person name="Yan M."/>
            <person name="Daum C."/>
            <person name="Ng V."/>
            <person name="Clum A."/>
            <person name="Steindorff A."/>
            <person name="Ohm R.A."/>
            <person name="Martin F."/>
            <person name="Silar P."/>
            <person name="Natvig D.O."/>
            <person name="Lalanne C."/>
            <person name="Gautier V."/>
            <person name="Ament-Velasquez S.L."/>
            <person name="Kruys A."/>
            <person name="Hutchinson M.I."/>
            <person name="Powell A.J."/>
            <person name="Barry K."/>
            <person name="Miller A.N."/>
            <person name="Grigoriev I.V."/>
            <person name="Debuchy R."/>
            <person name="Gladieux P."/>
            <person name="Hiltunen Thoren M."/>
            <person name="Johannesson H."/>
        </authorList>
    </citation>
    <scope>NUCLEOTIDE SEQUENCE</scope>
    <source>
        <strain evidence="7">CBS 955.72</strain>
    </source>
</reference>
<dbReference type="Pfam" id="PF01476">
    <property type="entry name" value="LysM"/>
    <property type="match status" value="1"/>
</dbReference>
<evidence type="ECO:0000256" key="3">
    <source>
        <dbReference type="ARBA" id="ARBA00023026"/>
    </source>
</evidence>
<protein>
    <recommendedName>
        <fullName evidence="6">LysM domain-containing protein</fullName>
    </recommendedName>
</protein>
<evidence type="ECO:0000256" key="4">
    <source>
        <dbReference type="ARBA" id="ARBA00044955"/>
    </source>
</evidence>
<name>A0AAJ0HJR8_9PEZI</name>
<dbReference type="EMBL" id="JAUIQD010000004">
    <property type="protein sequence ID" value="KAK3353996.1"/>
    <property type="molecule type" value="Genomic_DNA"/>
</dbReference>
<dbReference type="SUPFAM" id="SSF54106">
    <property type="entry name" value="LysM domain"/>
    <property type="match status" value="1"/>
</dbReference>
<dbReference type="CDD" id="cd00118">
    <property type="entry name" value="LysM"/>
    <property type="match status" value="1"/>
</dbReference>
<organism evidence="7 8">
    <name type="scientific">Lasiosphaeria hispida</name>
    <dbReference type="NCBI Taxonomy" id="260671"/>
    <lineage>
        <taxon>Eukaryota</taxon>
        <taxon>Fungi</taxon>
        <taxon>Dikarya</taxon>
        <taxon>Ascomycota</taxon>
        <taxon>Pezizomycotina</taxon>
        <taxon>Sordariomycetes</taxon>
        <taxon>Sordariomycetidae</taxon>
        <taxon>Sordariales</taxon>
        <taxon>Lasiosphaeriaceae</taxon>
        <taxon>Lasiosphaeria</taxon>
    </lineage>
</organism>
<feature type="signal peptide" evidence="5">
    <location>
        <begin position="1"/>
        <end position="18"/>
    </location>
</feature>
<gene>
    <name evidence="7" type="ORF">B0T25DRAFT_545794</name>
</gene>
<dbReference type="InterPro" id="IPR018392">
    <property type="entry name" value="LysM"/>
</dbReference>
<evidence type="ECO:0000256" key="2">
    <source>
        <dbReference type="ARBA" id="ARBA00022729"/>
    </source>
</evidence>
<dbReference type="PANTHER" id="PTHR34997:SF2">
    <property type="entry name" value="LYSM DOMAIN-CONTAINING PROTEIN-RELATED"/>
    <property type="match status" value="1"/>
</dbReference>
<comment type="caution">
    <text evidence="7">The sequence shown here is derived from an EMBL/GenBank/DDBJ whole genome shotgun (WGS) entry which is preliminary data.</text>
</comment>
<dbReference type="PROSITE" id="PS51782">
    <property type="entry name" value="LYSM"/>
    <property type="match status" value="1"/>
</dbReference>
<evidence type="ECO:0000313" key="8">
    <source>
        <dbReference type="Proteomes" id="UP001275084"/>
    </source>
</evidence>
<keyword evidence="1" id="KW-0147">Chitin-binding</keyword>
<evidence type="ECO:0000259" key="6">
    <source>
        <dbReference type="PROSITE" id="PS51782"/>
    </source>
</evidence>
<feature type="chain" id="PRO_5042504044" description="LysM domain-containing protein" evidence="5">
    <location>
        <begin position="19"/>
        <end position="101"/>
    </location>
</feature>
<dbReference type="GO" id="GO:0008061">
    <property type="term" value="F:chitin binding"/>
    <property type="evidence" value="ECO:0007669"/>
    <property type="project" value="UniProtKB-KW"/>
</dbReference>
<dbReference type="AlphaFoldDB" id="A0AAJ0HJR8"/>
<accession>A0AAJ0HJR8</accession>
<reference evidence="7" key="2">
    <citation type="submission" date="2023-06" db="EMBL/GenBank/DDBJ databases">
        <authorList>
            <consortium name="Lawrence Berkeley National Laboratory"/>
            <person name="Haridas S."/>
            <person name="Hensen N."/>
            <person name="Bonometti L."/>
            <person name="Westerberg I."/>
            <person name="Brannstrom I.O."/>
            <person name="Guillou S."/>
            <person name="Cros-Aarteil S."/>
            <person name="Calhoun S."/>
            <person name="Kuo A."/>
            <person name="Mondo S."/>
            <person name="Pangilinan J."/>
            <person name="Riley R."/>
            <person name="Labutti K."/>
            <person name="Andreopoulos B."/>
            <person name="Lipzen A."/>
            <person name="Chen C."/>
            <person name="Yanf M."/>
            <person name="Daum C."/>
            <person name="Ng V."/>
            <person name="Clum A."/>
            <person name="Steindorff A."/>
            <person name="Ohm R."/>
            <person name="Martin F."/>
            <person name="Silar P."/>
            <person name="Natvig D."/>
            <person name="Lalanne C."/>
            <person name="Gautier V."/>
            <person name="Ament-Velasquez S.L."/>
            <person name="Kruys A."/>
            <person name="Hutchinson M.I."/>
            <person name="Powell A.J."/>
            <person name="Barry K."/>
            <person name="Miller A.N."/>
            <person name="Grigoriev I.V."/>
            <person name="Debuchy R."/>
            <person name="Gladieux P."/>
            <person name="Thoren M.H."/>
            <person name="Johannesson H."/>
        </authorList>
    </citation>
    <scope>NUCLEOTIDE SEQUENCE</scope>
    <source>
        <strain evidence="7">CBS 955.72</strain>
    </source>
</reference>
<proteinExistence type="inferred from homology"/>
<evidence type="ECO:0000313" key="7">
    <source>
        <dbReference type="EMBL" id="KAK3353996.1"/>
    </source>
</evidence>
<keyword evidence="8" id="KW-1185">Reference proteome</keyword>
<dbReference type="Gene3D" id="3.10.350.10">
    <property type="entry name" value="LysM domain"/>
    <property type="match status" value="1"/>
</dbReference>
<dbReference type="Proteomes" id="UP001275084">
    <property type="component" value="Unassembled WGS sequence"/>
</dbReference>
<comment type="similarity">
    <text evidence="4">Belongs to the secreted LysM effector family.</text>
</comment>
<feature type="domain" description="LysM" evidence="6">
    <location>
        <begin position="52"/>
        <end position="99"/>
    </location>
</feature>